<sequence length="68" mass="7588">MVVVVVSVSVFFFYIYFCSAQGEAATTNSNERKPSTIFLREYTENHRVEAHQGNGLKTGTISYPCTCS</sequence>
<proteinExistence type="predicted"/>
<evidence type="ECO:0000313" key="2">
    <source>
        <dbReference type="EMBL" id="MXU82382.1"/>
    </source>
</evidence>
<dbReference type="AlphaFoldDB" id="A0A6B0TR48"/>
<evidence type="ECO:0000256" key="1">
    <source>
        <dbReference type="SAM" id="SignalP"/>
    </source>
</evidence>
<feature type="chain" id="PRO_5025466757" evidence="1">
    <location>
        <begin position="21"/>
        <end position="68"/>
    </location>
</feature>
<keyword evidence="1" id="KW-0732">Signal</keyword>
<protein>
    <submittedName>
        <fullName evidence="2">Putative secreted protein</fullName>
    </submittedName>
</protein>
<name>A0A6B0TR48_IXORI</name>
<dbReference type="EMBL" id="GIFC01000299">
    <property type="protein sequence ID" value="MXU82382.1"/>
    <property type="molecule type" value="Transcribed_RNA"/>
</dbReference>
<reference evidence="2" key="1">
    <citation type="submission" date="2019-12" db="EMBL/GenBank/DDBJ databases">
        <title>An insight into the sialome of adult female Ixodes ricinus ticks feeding for 6 days.</title>
        <authorList>
            <person name="Perner J."/>
            <person name="Ribeiro J.M.C."/>
        </authorList>
    </citation>
    <scope>NUCLEOTIDE SEQUENCE</scope>
    <source>
        <strain evidence="2">Semi-engorged</strain>
        <tissue evidence="2">Salivary glands</tissue>
    </source>
</reference>
<accession>A0A6B0TR48</accession>
<feature type="signal peptide" evidence="1">
    <location>
        <begin position="1"/>
        <end position="20"/>
    </location>
</feature>
<organism evidence="2">
    <name type="scientific">Ixodes ricinus</name>
    <name type="common">Common tick</name>
    <name type="synonym">Acarus ricinus</name>
    <dbReference type="NCBI Taxonomy" id="34613"/>
    <lineage>
        <taxon>Eukaryota</taxon>
        <taxon>Metazoa</taxon>
        <taxon>Ecdysozoa</taxon>
        <taxon>Arthropoda</taxon>
        <taxon>Chelicerata</taxon>
        <taxon>Arachnida</taxon>
        <taxon>Acari</taxon>
        <taxon>Parasitiformes</taxon>
        <taxon>Ixodida</taxon>
        <taxon>Ixodoidea</taxon>
        <taxon>Ixodidae</taxon>
        <taxon>Ixodinae</taxon>
        <taxon>Ixodes</taxon>
    </lineage>
</organism>